<reference evidence="1" key="1">
    <citation type="submission" date="2021-05" db="EMBL/GenBank/DDBJ databases">
        <authorList>
            <person name="Pan Q."/>
            <person name="Jouanno E."/>
            <person name="Zahm M."/>
            <person name="Klopp C."/>
            <person name="Cabau C."/>
            <person name="Louis A."/>
            <person name="Berthelot C."/>
            <person name="Parey E."/>
            <person name="Roest Crollius H."/>
            <person name="Montfort J."/>
            <person name="Robinson-Rechavi M."/>
            <person name="Bouchez O."/>
            <person name="Lampietro C."/>
            <person name="Lopez Roques C."/>
            <person name="Donnadieu C."/>
            <person name="Postlethwait J."/>
            <person name="Bobe J."/>
            <person name="Dillon D."/>
            <person name="Chandos A."/>
            <person name="von Hippel F."/>
            <person name="Guiguen Y."/>
        </authorList>
    </citation>
    <scope>NUCLEOTIDE SEQUENCE</scope>
    <source>
        <strain evidence="1">YG-Jan2019</strain>
    </source>
</reference>
<protein>
    <submittedName>
        <fullName evidence="1">Uncharacterized protein</fullName>
    </submittedName>
</protein>
<dbReference type="EMBL" id="CM055730">
    <property type="protein sequence ID" value="KAJ8014020.1"/>
    <property type="molecule type" value="Genomic_DNA"/>
</dbReference>
<proteinExistence type="predicted"/>
<evidence type="ECO:0000313" key="1">
    <source>
        <dbReference type="EMBL" id="KAJ8014020.1"/>
    </source>
</evidence>
<gene>
    <name evidence="1" type="ORF">DPEC_G00035910</name>
</gene>
<name>A0ACC2HEC6_DALPE</name>
<organism evidence="1 2">
    <name type="scientific">Dallia pectoralis</name>
    <name type="common">Alaska blackfish</name>
    <dbReference type="NCBI Taxonomy" id="75939"/>
    <lineage>
        <taxon>Eukaryota</taxon>
        <taxon>Metazoa</taxon>
        <taxon>Chordata</taxon>
        <taxon>Craniata</taxon>
        <taxon>Vertebrata</taxon>
        <taxon>Euteleostomi</taxon>
        <taxon>Actinopterygii</taxon>
        <taxon>Neopterygii</taxon>
        <taxon>Teleostei</taxon>
        <taxon>Protacanthopterygii</taxon>
        <taxon>Esociformes</taxon>
        <taxon>Umbridae</taxon>
        <taxon>Dallia</taxon>
    </lineage>
</organism>
<comment type="caution">
    <text evidence="1">The sequence shown here is derived from an EMBL/GenBank/DDBJ whole genome shotgun (WGS) entry which is preliminary data.</text>
</comment>
<dbReference type="Proteomes" id="UP001157502">
    <property type="component" value="Chromosome 3"/>
</dbReference>
<evidence type="ECO:0000313" key="2">
    <source>
        <dbReference type="Proteomes" id="UP001157502"/>
    </source>
</evidence>
<sequence>MNLSLILSIVATVLFSTETALGWRLRSGKRSQPAEGTRKVNPARECIVGDGTSYKGFNMFSERARKCLPWKDFPPVGNSLELGDNKYCRNPDKSLRPWCRVKRGERIVREFCDIPKCVPVITPTDTELTCGEKEEPRHKVVGGAVVPVEAQPWMVAIFLRDHFLCGGTLIAPCWVLTAAHCLIDEDGMRAPRRRLTVYLGRSNIVRNDPTREQKFSVEESIIHQDYNNTEGNYNNDIGLLKLRQKDGVCATRSPSVRTACLPPPHIMMPPGAICTAAGYGKTSFGAWEYSNDLRQVTVALLAQSVCQTREYYGKSLTKNMFCAGSPDWKNDSCQGDSGGPLVCEAGGRAFVFGVVSWGEGCARVKKPGIYTRVTNYNTWISEKTGLSVYTAGVMYPQK</sequence>
<keyword evidence="2" id="KW-1185">Reference proteome</keyword>
<accession>A0ACC2HEC6</accession>